<dbReference type="AlphaFoldDB" id="A0A963Z4H2"/>
<keyword evidence="6" id="KW-1185">Reference proteome</keyword>
<dbReference type="SUPFAM" id="SSF46689">
    <property type="entry name" value="Homeodomain-like"/>
    <property type="match status" value="1"/>
</dbReference>
<evidence type="ECO:0000313" key="6">
    <source>
        <dbReference type="Proteomes" id="UP000721844"/>
    </source>
</evidence>
<dbReference type="Pfam" id="PF12625">
    <property type="entry name" value="Arabinose_bd"/>
    <property type="match status" value="1"/>
</dbReference>
<accession>A0A963Z4H2</accession>
<evidence type="ECO:0000313" key="5">
    <source>
        <dbReference type="EMBL" id="MCB8882715.1"/>
    </source>
</evidence>
<dbReference type="RefSeq" id="WP_227309365.1">
    <property type="nucleotide sequence ID" value="NZ_JAESVA010000008.1"/>
</dbReference>
<reference evidence="5 6" key="1">
    <citation type="journal article" date="2021" name="Microorganisms">
        <title>Acidisoma silvae sp. nov. and Acidisomacellulosilytica sp. nov., Two Acidophilic Bacteria Isolated from Decaying Wood, Hydrolyzing Cellulose and Producing Poly-3-hydroxybutyrate.</title>
        <authorList>
            <person name="Mieszkin S."/>
            <person name="Pouder E."/>
            <person name="Uroz S."/>
            <person name="Simon-Colin C."/>
            <person name="Alain K."/>
        </authorList>
    </citation>
    <scope>NUCLEOTIDE SEQUENCE [LARGE SCALE GENOMIC DNA]</scope>
    <source>
        <strain evidence="5 6">HW T5.17</strain>
    </source>
</reference>
<dbReference type="GO" id="GO:0005829">
    <property type="term" value="C:cytosol"/>
    <property type="evidence" value="ECO:0007669"/>
    <property type="project" value="TreeGrafter"/>
</dbReference>
<feature type="domain" description="HTH araC/xylS-type" evidence="4">
    <location>
        <begin position="248"/>
        <end position="346"/>
    </location>
</feature>
<sequence>MERTVATKVARRSSGRADASEAQILLTAIDGLPEFLHRRGVDPRHLLRARGQKEGHAMRLDLPRYCALIELAAEHTGNDSFGLQLGREAAPGRLGLLGDAALAAPTLTGALDVLVRLFPFYQQNTAAHFRQEDGVCRFEYRILDGRILERRQDAELTMATILGLIRACLGSAWAPDEVHFEHPQPAGVQMHRRVFNAPVCFSMETNALVFRDPGLTRAMPGADAIRLRSLCDELMRLACGTGTLCLTDQVLGEIRSRLAAGYPHIEDIADALRLTRWTMQRRLAEQGQVFSDLVEATRCRLAEMHLGAAHMPIQEIADVLGYSELSAFTRACVRWFGKPPSLVRARILRDRSDAADLPSAEMSIASAKTALISTAQFGLGEV</sequence>
<dbReference type="PANTHER" id="PTHR47894:SF4">
    <property type="entry name" value="HTH-TYPE TRANSCRIPTIONAL REGULATOR GADX"/>
    <property type="match status" value="1"/>
</dbReference>
<dbReference type="Proteomes" id="UP000721844">
    <property type="component" value="Unassembled WGS sequence"/>
</dbReference>
<dbReference type="PROSITE" id="PS01124">
    <property type="entry name" value="HTH_ARAC_FAMILY_2"/>
    <property type="match status" value="1"/>
</dbReference>
<evidence type="ECO:0000256" key="2">
    <source>
        <dbReference type="ARBA" id="ARBA00023125"/>
    </source>
</evidence>
<dbReference type="EMBL" id="JAESVA010000008">
    <property type="protein sequence ID" value="MCB8882715.1"/>
    <property type="molecule type" value="Genomic_DNA"/>
</dbReference>
<keyword evidence="3" id="KW-0804">Transcription</keyword>
<dbReference type="SMART" id="SM00342">
    <property type="entry name" value="HTH_ARAC"/>
    <property type="match status" value="1"/>
</dbReference>
<evidence type="ECO:0000256" key="3">
    <source>
        <dbReference type="ARBA" id="ARBA00023163"/>
    </source>
</evidence>
<dbReference type="Gene3D" id="1.10.10.60">
    <property type="entry name" value="Homeodomain-like"/>
    <property type="match status" value="1"/>
</dbReference>
<dbReference type="InterPro" id="IPR032687">
    <property type="entry name" value="AraC-type_N"/>
</dbReference>
<dbReference type="PANTHER" id="PTHR47894">
    <property type="entry name" value="HTH-TYPE TRANSCRIPTIONAL REGULATOR GADX"/>
    <property type="match status" value="1"/>
</dbReference>
<keyword evidence="2" id="KW-0238">DNA-binding</keyword>
<dbReference type="Pfam" id="PF12833">
    <property type="entry name" value="HTH_18"/>
    <property type="match status" value="1"/>
</dbReference>
<dbReference type="InterPro" id="IPR009057">
    <property type="entry name" value="Homeodomain-like_sf"/>
</dbReference>
<evidence type="ECO:0000259" key="4">
    <source>
        <dbReference type="PROSITE" id="PS01124"/>
    </source>
</evidence>
<proteinExistence type="predicted"/>
<gene>
    <name evidence="5" type="ORF">ACELLULO517_20895</name>
</gene>
<name>A0A963Z4H2_9PROT</name>
<organism evidence="5 6">
    <name type="scientific">Acidisoma cellulosilyticum</name>
    <dbReference type="NCBI Taxonomy" id="2802395"/>
    <lineage>
        <taxon>Bacteria</taxon>
        <taxon>Pseudomonadati</taxon>
        <taxon>Pseudomonadota</taxon>
        <taxon>Alphaproteobacteria</taxon>
        <taxon>Acetobacterales</taxon>
        <taxon>Acidocellaceae</taxon>
        <taxon>Acidisoma</taxon>
    </lineage>
</organism>
<dbReference type="GO" id="GO:0003700">
    <property type="term" value="F:DNA-binding transcription factor activity"/>
    <property type="evidence" value="ECO:0007669"/>
    <property type="project" value="InterPro"/>
</dbReference>
<keyword evidence="1" id="KW-0805">Transcription regulation</keyword>
<protein>
    <submittedName>
        <fullName evidence="5">AraC family transcriptional regulator ligand-binding domain-containing protein</fullName>
    </submittedName>
</protein>
<dbReference type="InterPro" id="IPR018060">
    <property type="entry name" value="HTH_AraC"/>
</dbReference>
<dbReference type="GO" id="GO:0000976">
    <property type="term" value="F:transcription cis-regulatory region binding"/>
    <property type="evidence" value="ECO:0007669"/>
    <property type="project" value="TreeGrafter"/>
</dbReference>
<evidence type="ECO:0000256" key="1">
    <source>
        <dbReference type="ARBA" id="ARBA00023015"/>
    </source>
</evidence>
<comment type="caution">
    <text evidence="5">The sequence shown here is derived from an EMBL/GenBank/DDBJ whole genome shotgun (WGS) entry which is preliminary data.</text>
</comment>